<sequence>MITRMDTDIGRIMALLKSLTIDNDTLVFFCSDNGAAKRWDGIFDSSGPLRGNKTNLFEGGIRTPMIARWPGKIAPGQTSSAVWYFADLMPTLAELAGIRPPSSIDGISILPTLLGKAQRTDDRFLYWEFLTNNFLQAVRWRNYKALRQAPDKPLELFDLTKDIAEEHNIAAENPDIIAKFEAYLKTARTYSPNWSI</sequence>
<dbReference type="SUPFAM" id="SSF53649">
    <property type="entry name" value="Alkaline phosphatase-like"/>
    <property type="match status" value="1"/>
</dbReference>
<comment type="caution">
    <text evidence="4">The sequence shown here is derived from an EMBL/GenBank/DDBJ whole genome shotgun (WGS) entry which is preliminary data.</text>
</comment>
<protein>
    <recommendedName>
        <fullName evidence="3">Sulfatase N-terminal domain-containing protein</fullName>
    </recommendedName>
</protein>
<dbReference type="PANTHER" id="PTHR42693:SF53">
    <property type="entry name" value="ENDO-4-O-SULFATASE"/>
    <property type="match status" value="1"/>
</dbReference>
<dbReference type="InterPro" id="IPR050738">
    <property type="entry name" value="Sulfatase"/>
</dbReference>
<dbReference type="PANTHER" id="PTHR42693">
    <property type="entry name" value="ARYLSULFATASE FAMILY MEMBER"/>
    <property type="match status" value="1"/>
</dbReference>
<dbReference type="AlphaFoldDB" id="X1SMU2"/>
<reference evidence="4" key="1">
    <citation type="journal article" date="2014" name="Front. Microbiol.">
        <title>High frequency of phylogenetically diverse reductive dehalogenase-homologous genes in deep subseafloor sedimentary metagenomes.</title>
        <authorList>
            <person name="Kawai M."/>
            <person name="Futagami T."/>
            <person name="Toyoda A."/>
            <person name="Takaki Y."/>
            <person name="Nishi S."/>
            <person name="Hori S."/>
            <person name="Arai W."/>
            <person name="Tsubouchi T."/>
            <person name="Morono Y."/>
            <person name="Uchiyama I."/>
            <person name="Ito T."/>
            <person name="Fujiyama A."/>
            <person name="Inagaki F."/>
            <person name="Takami H."/>
        </authorList>
    </citation>
    <scope>NUCLEOTIDE SEQUENCE</scope>
    <source>
        <strain evidence="4">Expedition CK06-06</strain>
    </source>
</reference>
<evidence type="ECO:0000259" key="3">
    <source>
        <dbReference type="Pfam" id="PF00884"/>
    </source>
</evidence>
<name>X1SMU2_9ZZZZ</name>
<evidence type="ECO:0000313" key="4">
    <source>
        <dbReference type="EMBL" id="GAI94263.1"/>
    </source>
</evidence>
<feature type="domain" description="Sulfatase N-terminal" evidence="3">
    <location>
        <begin position="2"/>
        <end position="98"/>
    </location>
</feature>
<organism evidence="4">
    <name type="scientific">marine sediment metagenome</name>
    <dbReference type="NCBI Taxonomy" id="412755"/>
    <lineage>
        <taxon>unclassified sequences</taxon>
        <taxon>metagenomes</taxon>
        <taxon>ecological metagenomes</taxon>
    </lineage>
</organism>
<comment type="similarity">
    <text evidence="1">Belongs to the sulfatase family.</text>
</comment>
<dbReference type="InterPro" id="IPR000917">
    <property type="entry name" value="Sulfatase_N"/>
</dbReference>
<proteinExistence type="inferred from homology"/>
<dbReference type="InterPro" id="IPR017850">
    <property type="entry name" value="Alkaline_phosphatase_core_sf"/>
</dbReference>
<dbReference type="Pfam" id="PF00884">
    <property type="entry name" value="Sulfatase"/>
    <property type="match status" value="1"/>
</dbReference>
<dbReference type="GO" id="GO:0004065">
    <property type="term" value="F:arylsulfatase activity"/>
    <property type="evidence" value="ECO:0007669"/>
    <property type="project" value="TreeGrafter"/>
</dbReference>
<accession>X1SMU2</accession>
<gene>
    <name evidence="4" type="ORF">S12H4_38695</name>
</gene>
<dbReference type="Gene3D" id="3.40.720.10">
    <property type="entry name" value="Alkaline Phosphatase, subunit A"/>
    <property type="match status" value="1"/>
</dbReference>
<evidence type="ECO:0000256" key="2">
    <source>
        <dbReference type="ARBA" id="ARBA00022801"/>
    </source>
</evidence>
<dbReference type="EMBL" id="BARW01023315">
    <property type="protein sequence ID" value="GAI94263.1"/>
    <property type="molecule type" value="Genomic_DNA"/>
</dbReference>
<evidence type="ECO:0000256" key="1">
    <source>
        <dbReference type="ARBA" id="ARBA00008779"/>
    </source>
</evidence>
<keyword evidence="2" id="KW-0378">Hydrolase</keyword>